<organism evidence="9 10">
    <name type="scientific">Bordetella genomosp. 10</name>
    <dbReference type="NCBI Taxonomy" id="1416804"/>
    <lineage>
        <taxon>Bacteria</taxon>
        <taxon>Pseudomonadati</taxon>
        <taxon>Pseudomonadota</taxon>
        <taxon>Betaproteobacteria</taxon>
        <taxon>Burkholderiales</taxon>
        <taxon>Alcaligenaceae</taxon>
        <taxon>Bordetella</taxon>
    </lineage>
</organism>
<dbReference type="PIRSF" id="PIRSF000337">
    <property type="entry name" value="NTA_MOA"/>
    <property type="match status" value="1"/>
</dbReference>
<dbReference type="InterPro" id="IPR051260">
    <property type="entry name" value="Diverse_substr_monoxygenases"/>
</dbReference>
<feature type="region of interest" description="Disordered" evidence="7">
    <location>
        <begin position="438"/>
        <end position="476"/>
    </location>
</feature>
<gene>
    <name evidence="9" type="ORF">CAL29_05625</name>
</gene>
<reference evidence="10" key="1">
    <citation type="submission" date="2017-05" db="EMBL/GenBank/DDBJ databases">
        <title>Complete and WGS of Bordetella genogroups.</title>
        <authorList>
            <person name="Spilker T."/>
            <person name="Lipuma J."/>
        </authorList>
    </citation>
    <scope>NUCLEOTIDE SEQUENCE [LARGE SCALE GENOMIC DNA]</scope>
    <source>
        <strain evidence="10">AU16122</strain>
    </source>
</reference>
<dbReference type="PANTHER" id="PTHR30011">
    <property type="entry name" value="ALKANESULFONATE MONOOXYGENASE-RELATED"/>
    <property type="match status" value="1"/>
</dbReference>
<dbReference type="SUPFAM" id="SSF51679">
    <property type="entry name" value="Bacterial luciferase-like"/>
    <property type="match status" value="1"/>
</dbReference>
<dbReference type="Gene3D" id="3.20.20.30">
    <property type="entry name" value="Luciferase-like domain"/>
    <property type="match status" value="1"/>
</dbReference>
<comment type="caution">
    <text evidence="9">The sequence shown here is derived from an EMBL/GenBank/DDBJ whole genome shotgun (WGS) entry which is preliminary data.</text>
</comment>
<dbReference type="PANTHER" id="PTHR30011:SF16">
    <property type="entry name" value="C2H2 FINGER DOMAIN TRANSCRIPTION FACTOR (EUROFUNG)-RELATED"/>
    <property type="match status" value="1"/>
</dbReference>
<feature type="binding site" evidence="6">
    <location>
        <position position="156"/>
    </location>
    <ligand>
        <name>FMN</name>
        <dbReference type="ChEBI" id="CHEBI:58210"/>
    </ligand>
</feature>
<evidence type="ECO:0000256" key="1">
    <source>
        <dbReference type="ARBA" id="ARBA00022630"/>
    </source>
</evidence>
<name>A0A261SLD6_9BORD</name>
<feature type="binding site" evidence="6">
    <location>
        <position position="106"/>
    </location>
    <ligand>
        <name>FMN</name>
        <dbReference type="ChEBI" id="CHEBI:58210"/>
    </ligand>
</feature>
<dbReference type="EMBL" id="NEVM01000001">
    <property type="protein sequence ID" value="OZI37851.1"/>
    <property type="molecule type" value="Genomic_DNA"/>
</dbReference>
<evidence type="ECO:0000256" key="6">
    <source>
        <dbReference type="PIRSR" id="PIRSR000337-1"/>
    </source>
</evidence>
<evidence type="ECO:0000313" key="9">
    <source>
        <dbReference type="EMBL" id="OZI37851.1"/>
    </source>
</evidence>
<dbReference type="InterPro" id="IPR011251">
    <property type="entry name" value="Luciferase-like_dom"/>
</dbReference>
<proteinExistence type="inferred from homology"/>
<dbReference type="NCBIfam" id="TIGR03860">
    <property type="entry name" value="FMN_nitrolo"/>
    <property type="match status" value="1"/>
</dbReference>
<accession>A0A261SLD6</accession>
<comment type="similarity">
    <text evidence="5">Belongs to the NtaA/SnaA/DszA monooxygenase family.</text>
</comment>
<evidence type="ECO:0000256" key="5">
    <source>
        <dbReference type="ARBA" id="ARBA00033748"/>
    </source>
</evidence>
<dbReference type="OrthoDB" id="4505903at2"/>
<protein>
    <submittedName>
        <fullName evidence="9">N5,N10-methylene tetrahydromethanopterin reductase</fullName>
    </submittedName>
</protein>
<evidence type="ECO:0000256" key="4">
    <source>
        <dbReference type="ARBA" id="ARBA00023033"/>
    </source>
</evidence>
<dbReference type="RefSeq" id="WP_094851951.1">
    <property type="nucleotide sequence ID" value="NZ_NEVM01000001.1"/>
</dbReference>
<evidence type="ECO:0000256" key="7">
    <source>
        <dbReference type="SAM" id="MobiDB-lite"/>
    </source>
</evidence>
<dbReference type="AlphaFoldDB" id="A0A261SLD6"/>
<feature type="domain" description="Luciferase-like" evidence="8">
    <location>
        <begin position="25"/>
        <end position="393"/>
    </location>
</feature>
<sequence>MGKSREIRLNTFQFAAPSHNWAGLWRHPRDNQADYNRLDYWVDMARLAERGLLDGIFIADVFGIYDVYGGNADAALAAGAQAPQLDPTLAVSAMALATRHIGFGVTANINCDHPFVFARRFSTLDHLTDGRLGWNIVTGYLDSGARGMGQTTTREHDQRYEVAEDYMAALYKLWEGSWEDGAVARDRSAGRFTHPDKVHVVDHDGPYFKVHARALAEPSRQRTPVLYQAGTSQQGRIFAGRHAEAVFLNGQTPTIAAQAVRDVREAARSAGRDPYDIIALLGATVIVAPTSAEARELQAEYREYLHAAGQLALVSGWTGVDLSALSLDDALPFVRSNAIRSTLENLTVRAKAPTRIRDLLDFTPVGARAPVFVGSPVEVADQIEAWVGETGVDGFNLVRTVMPESLASIVDLLIPELQSRGRFKTAYREGSLREKLFSGGSSRLPETHPGASYRRATAVQASALSEPASGATRRTP</sequence>
<feature type="binding site" evidence="6">
    <location>
        <position position="160"/>
    </location>
    <ligand>
        <name>FMN</name>
        <dbReference type="ChEBI" id="CHEBI:58210"/>
    </ligand>
</feature>
<dbReference type="InterPro" id="IPR036661">
    <property type="entry name" value="Luciferase-like_sf"/>
</dbReference>
<keyword evidence="3" id="KW-0560">Oxidoreductase</keyword>
<feature type="binding site" evidence="6">
    <location>
        <position position="232"/>
    </location>
    <ligand>
        <name>FMN</name>
        <dbReference type="ChEBI" id="CHEBI:58210"/>
    </ligand>
</feature>
<dbReference type="InterPro" id="IPR016215">
    <property type="entry name" value="NTA_MOA"/>
</dbReference>
<evidence type="ECO:0000313" key="10">
    <source>
        <dbReference type="Proteomes" id="UP000216020"/>
    </source>
</evidence>
<dbReference type="GO" id="GO:0016705">
    <property type="term" value="F:oxidoreductase activity, acting on paired donors, with incorporation or reduction of molecular oxygen"/>
    <property type="evidence" value="ECO:0007669"/>
    <property type="project" value="InterPro"/>
</dbReference>
<dbReference type="Proteomes" id="UP000216020">
    <property type="component" value="Unassembled WGS sequence"/>
</dbReference>
<keyword evidence="4" id="KW-0503">Monooxygenase</keyword>
<dbReference type="GO" id="GO:0004497">
    <property type="term" value="F:monooxygenase activity"/>
    <property type="evidence" value="ECO:0007669"/>
    <property type="project" value="UniProtKB-KW"/>
</dbReference>
<keyword evidence="1 6" id="KW-0285">Flavoprotein</keyword>
<keyword evidence="2 6" id="KW-0288">FMN</keyword>
<evidence type="ECO:0000259" key="8">
    <source>
        <dbReference type="Pfam" id="PF00296"/>
    </source>
</evidence>
<feature type="binding site" evidence="6">
    <location>
        <position position="60"/>
    </location>
    <ligand>
        <name>FMN</name>
        <dbReference type="ChEBI" id="CHEBI:58210"/>
    </ligand>
</feature>
<evidence type="ECO:0000256" key="3">
    <source>
        <dbReference type="ARBA" id="ARBA00023002"/>
    </source>
</evidence>
<evidence type="ECO:0000256" key="2">
    <source>
        <dbReference type="ARBA" id="ARBA00022643"/>
    </source>
</evidence>
<keyword evidence="10" id="KW-1185">Reference proteome</keyword>
<dbReference type="Pfam" id="PF00296">
    <property type="entry name" value="Bac_luciferase"/>
    <property type="match status" value="1"/>
</dbReference>